<dbReference type="Proteomes" id="UP000268321">
    <property type="component" value="Unassembled WGS sequence"/>
</dbReference>
<evidence type="ECO:0000313" key="8">
    <source>
        <dbReference type="Proteomes" id="UP000268321"/>
    </source>
</evidence>
<dbReference type="OrthoDB" id="10578865at2759"/>
<dbReference type="GO" id="GO:0006260">
    <property type="term" value="P:DNA replication"/>
    <property type="evidence" value="ECO:0007669"/>
    <property type="project" value="UniProtKB-KW"/>
</dbReference>
<comment type="similarity">
    <text evidence="2">Belongs to the MCM family.</text>
</comment>
<keyword evidence="4" id="KW-0378">Hydrolase</keyword>
<evidence type="ECO:0000256" key="1">
    <source>
        <dbReference type="ARBA" id="ARBA00004123"/>
    </source>
</evidence>
<feature type="non-terminal residue" evidence="7">
    <location>
        <position position="1"/>
    </location>
</feature>
<comment type="subcellular location">
    <subcellularLocation>
        <location evidence="1">Nucleus</location>
    </subcellularLocation>
</comment>
<sequence>RALAFKVLKRLVKDKILMSLTNTLDNDLPEEQTHGTAATRTVYIIHPNCAILDFFDNQTRDEPSEELQS</sequence>
<keyword evidence="4" id="KW-0347">Helicase</keyword>
<keyword evidence="4" id="KW-0067">ATP-binding</keyword>
<dbReference type="EMBL" id="ML004841">
    <property type="protein sequence ID" value="RKP28563.1"/>
    <property type="molecule type" value="Genomic_DNA"/>
</dbReference>
<name>A0A4P9Z7A4_9ASCO</name>
<accession>A0A4P9Z7A4</accession>
<reference evidence="8" key="1">
    <citation type="journal article" date="2018" name="Nat. Microbiol.">
        <title>Leveraging single-cell genomics to expand the fungal tree of life.</title>
        <authorList>
            <person name="Ahrendt S.R."/>
            <person name="Quandt C.A."/>
            <person name="Ciobanu D."/>
            <person name="Clum A."/>
            <person name="Salamov A."/>
            <person name="Andreopoulos B."/>
            <person name="Cheng J.F."/>
            <person name="Woyke T."/>
            <person name="Pelin A."/>
            <person name="Henrissat B."/>
            <person name="Reynolds N.K."/>
            <person name="Benny G.L."/>
            <person name="Smith M.E."/>
            <person name="James T.Y."/>
            <person name="Grigoriev I.V."/>
        </authorList>
    </citation>
    <scope>NUCLEOTIDE SEQUENCE [LARGE SCALE GENOMIC DNA]</scope>
    <source>
        <strain evidence="8">Baker2002</strain>
    </source>
</reference>
<evidence type="ECO:0000259" key="6">
    <source>
        <dbReference type="Pfam" id="PF18263"/>
    </source>
</evidence>
<keyword evidence="4" id="KW-0547">Nucleotide-binding</keyword>
<evidence type="ECO:0000256" key="5">
    <source>
        <dbReference type="ARBA" id="ARBA00023242"/>
    </source>
</evidence>
<dbReference type="GO" id="GO:0005634">
    <property type="term" value="C:nucleus"/>
    <property type="evidence" value="ECO:0007669"/>
    <property type="project" value="UniProtKB-SubCell"/>
</dbReference>
<protein>
    <recommendedName>
        <fullName evidence="6">Mcm6 C-terminal winged-helix domain-containing protein</fullName>
    </recommendedName>
</protein>
<dbReference type="InterPro" id="IPR041024">
    <property type="entry name" value="Mcm6_C"/>
</dbReference>
<evidence type="ECO:0000256" key="3">
    <source>
        <dbReference type="ARBA" id="ARBA00022705"/>
    </source>
</evidence>
<gene>
    <name evidence="7" type="ORF">METBISCDRAFT_29044</name>
</gene>
<keyword evidence="5" id="KW-0539">Nucleus</keyword>
<dbReference type="AlphaFoldDB" id="A0A4P9Z7A4"/>
<evidence type="ECO:0000313" key="7">
    <source>
        <dbReference type="EMBL" id="RKP28563.1"/>
    </source>
</evidence>
<dbReference type="GO" id="GO:0004386">
    <property type="term" value="F:helicase activity"/>
    <property type="evidence" value="ECO:0007669"/>
    <property type="project" value="UniProtKB-KW"/>
</dbReference>
<keyword evidence="8" id="KW-1185">Reference proteome</keyword>
<dbReference type="Gene3D" id="1.20.58.870">
    <property type="match status" value="1"/>
</dbReference>
<evidence type="ECO:0000256" key="4">
    <source>
        <dbReference type="ARBA" id="ARBA00022806"/>
    </source>
</evidence>
<organism evidence="7 8">
    <name type="scientific">Metschnikowia bicuspidata</name>
    <dbReference type="NCBI Taxonomy" id="27322"/>
    <lineage>
        <taxon>Eukaryota</taxon>
        <taxon>Fungi</taxon>
        <taxon>Dikarya</taxon>
        <taxon>Ascomycota</taxon>
        <taxon>Saccharomycotina</taxon>
        <taxon>Pichiomycetes</taxon>
        <taxon>Metschnikowiaceae</taxon>
        <taxon>Metschnikowia</taxon>
    </lineage>
</organism>
<feature type="domain" description="Mcm6 C-terminal winged-helix" evidence="6">
    <location>
        <begin position="2"/>
        <end position="51"/>
    </location>
</feature>
<proteinExistence type="inferred from homology"/>
<dbReference type="Pfam" id="PF18263">
    <property type="entry name" value="WHD_MCM6"/>
    <property type="match status" value="1"/>
</dbReference>
<evidence type="ECO:0000256" key="2">
    <source>
        <dbReference type="ARBA" id="ARBA00008010"/>
    </source>
</evidence>
<keyword evidence="3" id="KW-0235">DNA replication</keyword>